<dbReference type="RefSeq" id="WP_077693107.1">
    <property type="nucleotide sequence ID" value="NZ_MCOK01000001.1"/>
</dbReference>
<sequence length="337" mass="32071">MPRTSRTAGAMRAAAAVCPPAPSLLLLPLVVGAVLTALWLLGAAPASADEGLVGDGPGGVGALRGDPAGTGSPPADGSPEDGVLSGEAPGDGVLDDSAPDGGAPQGHGAPDGDTLGLRDSAALKGVVPGEVAEPVVSTLGSVHHRLEEGAERTAAGTAAVLPRTAWGVGEVGEGARQVIRELDRTDGTVENALAPVARAATGPSGPADRGDASGADRRPAGHERSEGGATDHGTSHETFHGHSPGVVFGAFPSADSAAPSGGPTDHDSGAPAPAAPAGQLSTGSAAPTGGSAPAPGVAGYLTAAPSTAPAAGAVPLAAHALHPVPGGPSDDPTVSPD</sequence>
<evidence type="ECO:0000256" key="1">
    <source>
        <dbReference type="SAM" id="MobiDB-lite"/>
    </source>
</evidence>
<accession>A0A1V3C7D9</accession>
<feature type="compositionally biased region" description="Gly residues" evidence="1">
    <location>
        <begin position="53"/>
        <end position="62"/>
    </location>
</feature>
<evidence type="ECO:0000313" key="3">
    <source>
        <dbReference type="Proteomes" id="UP000189004"/>
    </source>
</evidence>
<dbReference type="AlphaFoldDB" id="A0A1V3C7D9"/>
<evidence type="ECO:0000313" key="2">
    <source>
        <dbReference type="EMBL" id="OOC56665.1"/>
    </source>
</evidence>
<feature type="region of interest" description="Disordered" evidence="1">
    <location>
        <begin position="48"/>
        <end position="117"/>
    </location>
</feature>
<feature type="region of interest" description="Disordered" evidence="1">
    <location>
        <begin position="189"/>
        <end position="302"/>
    </location>
</feature>
<dbReference type="Proteomes" id="UP000189004">
    <property type="component" value="Unassembled WGS sequence"/>
</dbReference>
<organism evidence="2 3">
    <name type="scientific">Nocardiopsis sinuspersici</name>
    <dbReference type="NCBI Taxonomy" id="501010"/>
    <lineage>
        <taxon>Bacteria</taxon>
        <taxon>Bacillati</taxon>
        <taxon>Actinomycetota</taxon>
        <taxon>Actinomycetes</taxon>
        <taxon>Streptosporangiales</taxon>
        <taxon>Nocardiopsidaceae</taxon>
        <taxon>Nocardiopsis</taxon>
    </lineage>
</organism>
<comment type="caution">
    <text evidence="2">The sequence shown here is derived from an EMBL/GenBank/DDBJ whole genome shotgun (WGS) entry which is preliminary data.</text>
</comment>
<keyword evidence="3" id="KW-1185">Reference proteome</keyword>
<gene>
    <name evidence="2" type="ORF">NOSIN_24870</name>
</gene>
<protein>
    <submittedName>
        <fullName evidence="2">Uncharacterized protein</fullName>
    </submittedName>
</protein>
<proteinExistence type="predicted"/>
<feature type="compositionally biased region" description="Basic and acidic residues" evidence="1">
    <location>
        <begin position="208"/>
        <end position="226"/>
    </location>
</feature>
<dbReference type="EMBL" id="MCOK01000001">
    <property type="protein sequence ID" value="OOC56665.1"/>
    <property type="molecule type" value="Genomic_DNA"/>
</dbReference>
<dbReference type="OrthoDB" id="9878074at2"/>
<feature type="compositionally biased region" description="Low complexity" evidence="1">
    <location>
        <begin position="270"/>
        <end position="302"/>
    </location>
</feature>
<name>A0A1V3C7D9_9ACTN</name>
<reference evidence="3" key="1">
    <citation type="submission" date="2016-08" db="EMBL/GenBank/DDBJ databases">
        <authorList>
            <person name="Tokovenko B."/>
            <person name="Kalinowski J."/>
        </authorList>
    </citation>
    <scope>NUCLEOTIDE SEQUENCE [LARGE SCALE GENOMIC DNA]</scope>
    <source>
        <strain evidence="3">UTMC102</strain>
    </source>
</reference>